<keyword evidence="1" id="KW-0472">Membrane</keyword>
<feature type="transmembrane region" description="Helical" evidence="1">
    <location>
        <begin position="93"/>
        <end position="118"/>
    </location>
</feature>
<keyword evidence="1" id="KW-1133">Transmembrane helix</keyword>
<feature type="transmembrane region" description="Helical" evidence="1">
    <location>
        <begin position="36"/>
        <end position="55"/>
    </location>
</feature>
<dbReference type="InterPro" id="IPR036927">
    <property type="entry name" value="Cyt_c_oxase-like_su1_sf"/>
</dbReference>
<dbReference type="eggNOG" id="COG3278">
    <property type="taxonomic scope" value="Bacteria"/>
</dbReference>
<evidence type="ECO:0000313" key="2">
    <source>
        <dbReference type="EMBL" id="ADU32099.1"/>
    </source>
</evidence>
<evidence type="ECO:0008006" key="4">
    <source>
        <dbReference type="Google" id="ProtNLM"/>
    </source>
</evidence>
<dbReference type="AlphaFoldDB" id="E6TUU7"/>
<sequence>MGIKLIKISVIYFVIGVLLGYHMSVATDYSLTPIHVHINLLGWTSMTLAGILYVMFPKAEQSMLGKIHFWTHNIGLPLMMLGLYFTILGIDSAVVPLMLIIGSTLVVLAVLVFAFNVFKNVKAGE</sequence>
<dbReference type="Gene3D" id="1.20.210.10">
    <property type="entry name" value="Cytochrome c oxidase-like, subunit I domain"/>
    <property type="match status" value="1"/>
</dbReference>
<keyword evidence="3" id="KW-1185">Reference proteome</keyword>
<reference evidence="2 3" key="1">
    <citation type="submission" date="2010-12" db="EMBL/GenBank/DDBJ databases">
        <title>Complete sequence of Bacillus cellulosilyticus DSM 2522.</title>
        <authorList>
            <consortium name="US DOE Joint Genome Institute"/>
            <person name="Lucas S."/>
            <person name="Copeland A."/>
            <person name="Lapidus A."/>
            <person name="Cheng J.-F."/>
            <person name="Bruce D."/>
            <person name="Goodwin L."/>
            <person name="Pitluck S."/>
            <person name="Chertkov O."/>
            <person name="Detter J.C."/>
            <person name="Han C."/>
            <person name="Tapia R."/>
            <person name="Land M."/>
            <person name="Hauser L."/>
            <person name="Jeffries C."/>
            <person name="Kyrpides N."/>
            <person name="Ivanova N."/>
            <person name="Mikhailova N."/>
            <person name="Brumm P."/>
            <person name="Mead D."/>
            <person name="Woyke T."/>
        </authorList>
    </citation>
    <scope>NUCLEOTIDE SEQUENCE [LARGE SCALE GENOMIC DNA]</scope>
    <source>
        <strain evidence="3">ATCC 21833 / DSM 2522 / FERM P-1141 / JCM 9156 / N-4</strain>
    </source>
</reference>
<dbReference type="RefSeq" id="WP_013490430.1">
    <property type="nucleotide sequence ID" value="NC_014829.1"/>
</dbReference>
<dbReference type="HOGENOM" id="CLU_150673_1_0_9"/>
<organism evidence="2 3">
    <name type="scientific">Evansella cellulosilytica (strain ATCC 21833 / DSM 2522 / FERM P-1141 / JCM 9156 / N-4)</name>
    <name type="common">Bacillus cellulosilyticus</name>
    <dbReference type="NCBI Taxonomy" id="649639"/>
    <lineage>
        <taxon>Bacteria</taxon>
        <taxon>Bacillati</taxon>
        <taxon>Bacillota</taxon>
        <taxon>Bacilli</taxon>
        <taxon>Bacillales</taxon>
        <taxon>Bacillaceae</taxon>
        <taxon>Evansella</taxon>
    </lineage>
</organism>
<dbReference type="KEGG" id="bco:Bcell_3860"/>
<dbReference type="STRING" id="649639.Bcell_3860"/>
<proteinExistence type="predicted"/>
<keyword evidence="1" id="KW-0812">Transmembrane</keyword>
<dbReference type="SUPFAM" id="SSF81442">
    <property type="entry name" value="Cytochrome c oxidase subunit I-like"/>
    <property type="match status" value="1"/>
</dbReference>
<feature type="transmembrane region" description="Helical" evidence="1">
    <location>
        <begin position="67"/>
        <end position="87"/>
    </location>
</feature>
<name>E6TUU7_EVAC2</name>
<evidence type="ECO:0000256" key="1">
    <source>
        <dbReference type="SAM" id="Phobius"/>
    </source>
</evidence>
<protein>
    <recommendedName>
        <fullName evidence="4">Cytochrome-c oxidase</fullName>
    </recommendedName>
</protein>
<feature type="transmembrane region" description="Helical" evidence="1">
    <location>
        <begin position="5"/>
        <end position="24"/>
    </location>
</feature>
<gene>
    <name evidence="2" type="ordered locus">Bcell_3860</name>
</gene>
<dbReference type="Proteomes" id="UP000001401">
    <property type="component" value="Chromosome"/>
</dbReference>
<accession>E6TUU7</accession>
<dbReference type="OrthoDB" id="9808748at2"/>
<evidence type="ECO:0000313" key="3">
    <source>
        <dbReference type="Proteomes" id="UP000001401"/>
    </source>
</evidence>
<dbReference type="EMBL" id="CP002394">
    <property type="protein sequence ID" value="ADU32099.1"/>
    <property type="molecule type" value="Genomic_DNA"/>
</dbReference>